<keyword evidence="2" id="KW-1185">Reference proteome</keyword>
<dbReference type="Proteomes" id="UP000516428">
    <property type="component" value="Chromosome"/>
</dbReference>
<accession>A0A7H1BFW2</accession>
<keyword evidence="1" id="KW-0436">Ligase</keyword>
<dbReference type="Gene3D" id="3.90.1140.10">
    <property type="entry name" value="Cyclic phosphodiesterase"/>
    <property type="match status" value="1"/>
</dbReference>
<gene>
    <name evidence="1" type="ORF">IAG42_31115</name>
</gene>
<proteinExistence type="predicted"/>
<dbReference type="GO" id="GO:0016874">
    <property type="term" value="F:ligase activity"/>
    <property type="evidence" value="ECO:0007669"/>
    <property type="project" value="UniProtKB-KW"/>
</dbReference>
<protein>
    <submittedName>
        <fullName evidence="1">2'-5' RNA ligase family protein</fullName>
    </submittedName>
</protein>
<dbReference type="EMBL" id="CP061281">
    <property type="protein sequence ID" value="QNS07617.1"/>
    <property type="molecule type" value="Genomic_DNA"/>
</dbReference>
<dbReference type="AlphaFoldDB" id="A0A7H1BFW2"/>
<name>A0A7H1BFW2_9ACTN</name>
<organism evidence="1 2">
    <name type="scientific">Streptomyces xanthii</name>
    <dbReference type="NCBI Taxonomy" id="2768069"/>
    <lineage>
        <taxon>Bacteria</taxon>
        <taxon>Bacillati</taxon>
        <taxon>Actinomycetota</taxon>
        <taxon>Actinomycetes</taxon>
        <taxon>Kitasatosporales</taxon>
        <taxon>Streptomycetaceae</taxon>
        <taxon>Streptomyces</taxon>
    </lineage>
</organism>
<dbReference type="Pfam" id="PF13563">
    <property type="entry name" value="2_5_RNA_ligase2"/>
    <property type="match status" value="1"/>
</dbReference>
<sequence length="177" mass="18438">MPETGTTAVLALVPEADVLLEVAASVDARVVRAGVPAHVALLYPWIPAARLGDEGLERLSGVLSPTGPVTVDLTRTERADGFVGVPVPGLGPLATALRAAYPRQVPYGGRFGPDPRAHLTVALGAEPGVAEAIERRAARRLPITAQVARLHVVELTSAGWRPVAHIPLTGRAPRPSS</sequence>
<evidence type="ECO:0000313" key="1">
    <source>
        <dbReference type="EMBL" id="QNS07617.1"/>
    </source>
</evidence>
<dbReference type="KEGG" id="sxn:IAG42_31115"/>
<reference evidence="1 2" key="1">
    <citation type="submission" date="2020-09" db="EMBL/GenBank/DDBJ databases">
        <title>A novel species.</title>
        <authorList>
            <person name="Gao J."/>
        </authorList>
    </citation>
    <scope>NUCLEOTIDE SEQUENCE [LARGE SCALE GENOMIC DNA]</scope>
    <source>
        <strain evidence="1 2">CRXT-Y-14</strain>
    </source>
</reference>
<evidence type="ECO:0000313" key="2">
    <source>
        <dbReference type="Proteomes" id="UP000516428"/>
    </source>
</evidence>
<dbReference type="RefSeq" id="WP_188340279.1">
    <property type="nucleotide sequence ID" value="NZ_CP061281.1"/>
</dbReference>